<protein>
    <submittedName>
        <fullName evidence="2">Uncharacterized protein</fullName>
    </submittedName>
</protein>
<sequence>MDDMEKEPQSGDSPEQVSQEATLEQPALTAPEARKAEIMAAIEAGELWSNERFLAFYIARQDEIEAAGGDQEFATFSFMRECGEIQAAGGKFAEALETMQDLADSAYAAGEIYDEFVAQVRLRILELQIRQRFAELDALAKPPGEL</sequence>
<evidence type="ECO:0000313" key="3">
    <source>
        <dbReference type="Proteomes" id="UP000177481"/>
    </source>
</evidence>
<feature type="compositionally biased region" description="Polar residues" evidence="1">
    <location>
        <begin position="10"/>
        <end position="22"/>
    </location>
</feature>
<dbReference type="Proteomes" id="UP000177481">
    <property type="component" value="Unassembled WGS sequence"/>
</dbReference>
<organism evidence="2 3">
    <name type="scientific">Candidatus Berkelbacteria bacterium RIFCSPLOWO2_01_FULL_50_28</name>
    <dbReference type="NCBI Taxonomy" id="1797471"/>
    <lineage>
        <taxon>Bacteria</taxon>
        <taxon>Candidatus Berkelbacteria</taxon>
    </lineage>
</organism>
<comment type="caution">
    <text evidence="2">The sequence shown here is derived from an EMBL/GenBank/DDBJ whole genome shotgun (WGS) entry which is preliminary data.</text>
</comment>
<accession>A0A1F5ECH7</accession>
<dbReference type="EMBL" id="MEZX01000001">
    <property type="protein sequence ID" value="OGD65127.1"/>
    <property type="molecule type" value="Genomic_DNA"/>
</dbReference>
<evidence type="ECO:0000256" key="1">
    <source>
        <dbReference type="SAM" id="MobiDB-lite"/>
    </source>
</evidence>
<dbReference type="AlphaFoldDB" id="A0A1F5ECH7"/>
<feature type="region of interest" description="Disordered" evidence="1">
    <location>
        <begin position="1"/>
        <end position="29"/>
    </location>
</feature>
<gene>
    <name evidence="2" type="ORF">A3A71_03535</name>
</gene>
<proteinExistence type="predicted"/>
<name>A0A1F5ECH7_9BACT</name>
<reference evidence="2 3" key="1">
    <citation type="journal article" date="2016" name="Nat. Commun.">
        <title>Thousands of microbial genomes shed light on interconnected biogeochemical processes in an aquifer system.</title>
        <authorList>
            <person name="Anantharaman K."/>
            <person name="Brown C.T."/>
            <person name="Hug L.A."/>
            <person name="Sharon I."/>
            <person name="Castelle C.J."/>
            <person name="Probst A.J."/>
            <person name="Thomas B.C."/>
            <person name="Singh A."/>
            <person name="Wilkins M.J."/>
            <person name="Karaoz U."/>
            <person name="Brodie E.L."/>
            <person name="Williams K.H."/>
            <person name="Hubbard S.S."/>
            <person name="Banfield J.F."/>
        </authorList>
    </citation>
    <scope>NUCLEOTIDE SEQUENCE [LARGE SCALE GENOMIC DNA]</scope>
</reference>
<evidence type="ECO:0000313" key="2">
    <source>
        <dbReference type="EMBL" id="OGD65127.1"/>
    </source>
</evidence>